<dbReference type="RefSeq" id="WP_149609574.1">
    <property type="nucleotide sequence ID" value="NZ_VTUX01000001.1"/>
</dbReference>
<dbReference type="SUPFAM" id="SSF141371">
    <property type="entry name" value="PilZ domain-like"/>
    <property type="match status" value="1"/>
</dbReference>
<accession>A0A5B0X600</accession>
<dbReference type="Pfam" id="PF07238">
    <property type="entry name" value="PilZ"/>
    <property type="match status" value="1"/>
</dbReference>
<gene>
    <name evidence="2" type="ORF">F0M18_01300</name>
</gene>
<sequence>MTYDYTNRRQHERVEVVQAIFIEVVGRGTRKESENPILRCETVDISVGGLKVFVPEEIAAGARLNLAVPMDDWKENLELEGQAKWSRPADGKAGYWVGLELMDSSREDMERWFKVVHSLAPKVRAGEG</sequence>
<evidence type="ECO:0000259" key="1">
    <source>
        <dbReference type="Pfam" id="PF07238"/>
    </source>
</evidence>
<protein>
    <submittedName>
        <fullName evidence="2">PilZ domain-containing protein</fullName>
    </submittedName>
</protein>
<feature type="domain" description="PilZ" evidence="1">
    <location>
        <begin position="7"/>
        <end position="109"/>
    </location>
</feature>
<keyword evidence="3" id="KW-1185">Reference proteome</keyword>
<evidence type="ECO:0000313" key="2">
    <source>
        <dbReference type="EMBL" id="KAA1194105.1"/>
    </source>
</evidence>
<dbReference type="EMBL" id="VTUX01000001">
    <property type="protein sequence ID" value="KAA1194105.1"/>
    <property type="molecule type" value="Genomic_DNA"/>
</dbReference>
<name>A0A5B0X600_9GAMM</name>
<reference evidence="2 3" key="1">
    <citation type="submission" date="2019-09" db="EMBL/GenBank/DDBJ databases">
        <authorList>
            <person name="Chen X.-Y."/>
        </authorList>
    </citation>
    <scope>NUCLEOTIDE SEQUENCE [LARGE SCALE GENOMIC DNA]</scope>
    <source>
        <strain evidence="2 3">NY5</strain>
    </source>
</reference>
<dbReference type="Proteomes" id="UP000323708">
    <property type="component" value="Unassembled WGS sequence"/>
</dbReference>
<proteinExistence type="predicted"/>
<dbReference type="GO" id="GO:0035438">
    <property type="term" value="F:cyclic-di-GMP binding"/>
    <property type="evidence" value="ECO:0007669"/>
    <property type="project" value="InterPro"/>
</dbReference>
<comment type="caution">
    <text evidence="2">The sequence shown here is derived from an EMBL/GenBank/DDBJ whole genome shotgun (WGS) entry which is preliminary data.</text>
</comment>
<dbReference type="AlphaFoldDB" id="A0A5B0X600"/>
<evidence type="ECO:0000313" key="3">
    <source>
        <dbReference type="Proteomes" id="UP000323708"/>
    </source>
</evidence>
<organism evidence="2 3">
    <name type="scientific">Pseudohalioglobus sediminis</name>
    <dbReference type="NCBI Taxonomy" id="2606449"/>
    <lineage>
        <taxon>Bacteria</taxon>
        <taxon>Pseudomonadati</taxon>
        <taxon>Pseudomonadota</taxon>
        <taxon>Gammaproteobacteria</taxon>
        <taxon>Cellvibrionales</taxon>
        <taxon>Halieaceae</taxon>
        <taxon>Pseudohalioglobus</taxon>
    </lineage>
</organism>
<dbReference type="InterPro" id="IPR009875">
    <property type="entry name" value="PilZ_domain"/>
</dbReference>
<dbReference type="Gene3D" id="2.40.10.220">
    <property type="entry name" value="predicted glycosyltransferase like domains"/>
    <property type="match status" value="1"/>
</dbReference>